<dbReference type="InterPro" id="IPR005017">
    <property type="entry name" value="OMPP1/FadL/TodX"/>
</dbReference>
<dbReference type="EMBL" id="QUAH01000002">
    <property type="protein sequence ID" value="RFT16593.1"/>
    <property type="molecule type" value="Genomic_DNA"/>
</dbReference>
<dbReference type="PANTHER" id="PTHR35093">
    <property type="entry name" value="OUTER MEMBRANE PROTEIN NMB0088-RELATED"/>
    <property type="match status" value="1"/>
</dbReference>
<evidence type="ECO:0000256" key="2">
    <source>
        <dbReference type="ARBA" id="ARBA00008163"/>
    </source>
</evidence>
<reference evidence="8 9" key="1">
    <citation type="submission" date="2018-08" db="EMBL/GenBank/DDBJ databases">
        <title>Genome analysis of the thermophilic bacterium of the candidate phylum Aminicenantes from deep subsurface aquifer revealed its physiology and ecological role.</title>
        <authorList>
            <person name="Kadnikov V.V."/>
            <person name="Mardanov A.V."/>
            <person name="Beletsky A.V."/>
            <person name="Karnachuk O.V."/>
            <person name="Ravin N.V."/>
        </authorList>
    </citation>
    <scope>NUCLEOTIDE SEQUENCE [LARGE SCALE GENOMIC DNA]</scope>
    <source>
        <strain evidence="8">BY38</strain>
    </source>
</reference>
<keyword evidence="5" id="KW-0732">Signal</keyword>
<accession>A0A3E2BPA4</accession>
<keyword evidence="7" id="KW-0998">Cell outer membrane</keyword>
<proteinExistence type="inferred from homology"/>
<protein>
    <submittedName>
        <fullName evidence="8">Outer membrane protein P1</fullName>
    </submittedName>
</protein>
<comment type="caution">
    <text evidence="8">The sequence shown here is derived from an EMBL/GenBank/DDBJ whole genome shotgun (WGS) entry which is preliminary data.</text>
</comment>
<evidence type="ECO:0000256" key="1">
    <source>
        <dbReference type="ARBA" id="ARBA00004571"/>
    </source>
</evidence>
<sequence length="432" mass="47306">MGILALLASSATAGILTNNNQSATFIRLLSRNASLDVDAVYYNPAGLVKLSDGFHLSLHNQIITQDKKILNGFPLLNDPNYLGEVRVPFFPNLYAVYKKGNLAISFGVGPNAGGGTADFKTGLPSFEIPFSTLPVLISNMGVPTTGYDVDIAFKGESVFMGYQLNFSYALSPSLALGVGARLITATNKYEGSITNVMINPNGTWVSAYAFFMSVGQTGYAAMVADKQVDVKQTGTGFTPILSLNFTPSESLAFSLKYEFNTKLELTNKTTVDDTGMFPDGEKFRNDIPAILSAGLRYAFTPAFRSYLSFSYYFDRSANWGGAETLVNKNTYELGAGLEYDLSRLVTLSAGYLRTQFDLAPDYQDDINHELSSDTIGGGLKLNLTNRLSLELGAIYVFYKKYQKQDSVYPFPAYPVTYNRSTWDAAVGINYRF</sequence>
<dbReference type="GO" id="GO:0009279">
    <property type="term" value="C:cell outer membrane"/>
    <property type="evidence" value="ECO:0007669"/>
    <property type="project" value="UniProtKB-SubCell"/>
</dbReference>
<evidence type="ECO:0000256" key="7">
    <source>
        <dbReference type="ARBA" id="ARBA00023237"/>
    </source>
</evidence>
<organism evidence="8 9">
    <name type="scientific">Candidatus Saccharicenans subterraneus</name>
    <dbReference type="NCBI Taxonomy" id="2508984"/>
    <lineage>
        <taxon>Bacteria</taxon>
        <taxon>Candidatus Aminicenantota</taxon>
        <taxon>Candidatus Aminicenantia</taxon>
        <taxon>Candidatus Aminicenantales</taxon>
        <taxon>Candidatus Saccharicenantaceae</taxon>
        <taxon>Candidatus Saccharicenans</taxon>
    </lineage>
</organism>
<comment type="similarity">
    <text evidence="2">Belongs to the OmpP1/FadL family.</text>
</comment>
<comment type="subcellular location">
    <subcellularLocation>
        <location evidence="1">Cell outer membrane</location>
        <topology evidence="1">Multi-pass membrane protein</topology>
    </subcellularLocation>
</comment>
<evidence type="ECO:0000313" key="8">
    <source>
        <dbReference type="EMBL" id="RFT16593.1"/>
    </source>
</evidence>
<name>A0A3E2BPA4_9BACT</name>
<dbReference type="SUPFAM" id="SSF56935">
    <property type="entry name" value="Porins"/>
    <property type="match status" value="1"/>
</dbReference>
<dbReference type="Gene3D" id="2.40.160.60">
    <property type="entry name" value="Outer membrane protein transport protein (OMPP1/FadL/TodX)"/>
    <property type="match status" value="1"/>
</dbReference>
<evidence type="ECO:0000256" key="6">
    <source>
        <dbReference type="ARBA" id="ARBA00023136"/>
    </source>
</evidence>
<gene>
    <name evidence="8" type="ORF">OP8BY_1206</name>
</gene>
<dbReference type="AlphaFoldDB" id="A0A3E2BPA4"/>
<keyword evidence="4" id="KW-0812">Transmembrane</keyword>
<dbReference type="PANTHER" id="PTHR35093:SF8">
    <property type="entry name" value="OUTER MEMBRANE PROTEIN NMB0088-RELATED"/>
    <property type="match status" value="1"/>
</dbReference>
<keyword evidence="6" id="KW-0472">Membrane</keyword>
<evidence type="ECO:0000256" key="3">
    <source>
        <dbReference type="ARBA" id="ARBA00022452"/>
    </source>
</evidence>
<dbReference type="Proteomes" id="UP000257323">
    <property type="component" value="Unassembled WGS sequence"/>
</dbReference>
<evidence type="ECO:0000256" key="4">
    <source>
        <dbReference type="ARBA" id="ARBA00022692"/>
    </source>
</evidence>
<dbReference type="GO" id="GO:0015483">
    <property type="term" value="F:long-chain fatty acid transporting porin activity"/>
    <property type="evidence" value="ECO:0007669"/>
    <property type="project" value="TreeGrafter"/>
</dbReference>
<evidence type="ECO:0000256" key="5">
    <source>
        <dbReference type="ARBA" id="ARBA00022729"/>
    </source>
</evidence>
<keyword evidence="3" id="KW-1134">Transmembrane beta strand</keyword>
<evidence type="ECO:0000313" key="9">
    <source>
        <dbReference type="Proteomes" id="UP000257323"/>
    </source>
</evidence>